<keyword evidence="3" id="KW-0694">RNA-binding</keyword>
<dbReference type="SUPFAM" id="SSF110324">
    <property type="entry name" value="Ribosomal L27 protein-like"/>
    <property type="match status" value="1"/>
</dbReference>
<dbReference type="PANTHER" id="PTHR21321:SF1">
    <property type="entry name" value="EXOSOME COMPLEX COMPONENT RRP40"/>
    <property type="match status" value="1"/>
</dbReference>
<dbReference type="InterPro" id="IPR041054">
    <property type="entry name" value="Rrp40_N_euk"/>
</dbReference>
<dbReference type="InterPro" id="IPR026699">
    <property type="entry name" value="Exosome_RNA_bind1/RRP40/RRP4"/>
</dbReference>
<dbReference type="InterPro" id="IPR032675">
    <property type="entry name" value="LRR_dom_sf"/>
</dbReference>
<dbReference type="Pfam" id="PF21262">
    <property type="entry name" value="RRP40_S1"/>
    <property type="match status" value="1"/>
</dbReference>
<gene>
    <name evidence="7" type="ORF">PAPYR_6377</name>
</gene>
<protein>
    <submittedName>
        <fullName evidence="7">Exosome complex exonuclease RRP40</fullName>
    </submittedName>
</protein>
<evidence type="ECO:0000259" key="6">
    <source>
        <dbReference type="Pfam" id="PF18311"/>
    </source>
</evidence>
<dbReference type="GO" id="GO:0004527">
    <property type="term" value="F:exonuclease activity"/>
    <property type="evidence" value="ECO:0007669"/>
    <property type="project" value="UniProtKB-KW"/>
</dbReference>
<comment type="subcellular location">
    <subcellularLocation>
        <location evidence="1">Nucleus</location>
    </subcellularLocation>
</comment>
<dbReference type="InterPro" id="IPR012340">
    <property type="entry name" value="NA-bd_OB-fold"/>
</dbReference>
<dbReference type="Pfam" id="PF15985">
    <property type="entry name" value="KH_6"/>
    <property type="match status" value="1"/>
</dbReference>
<dbReference type="Proteomes" id="UP001141327">
    <property type="component" value="Unassembled WGS sequence"/>
</dbReference>
<dbReference type="InterPro" id="IPR036612">
    <property type="entry name" value="KH_dom_type_1_sf"/>
</dbReference>
<keyword evidence="7" id="KW-0378">Hydrolase</keyword>
<dbReference type="Pfam" id="PF18311">
    <property type="entry name" value="Rrp40_N"/>
    <property type="match status" value="1"/>
</dbReference>
<evidence type="ECO:0000256" key="2">
    <source>
        <dbReference type="ARBA" id="ARBA00022835"/>
    </source>
</evidence>
<keyword evidence="7" id="KW-0269">Exonuclease</keyword>
<comment type="caution">
    <text evidence="7">The sequence shown here is derived from an EMBL/GenBank/DDBJ whole genome shotgun (WGS) entry which is preliminary data.</text>
</comment>
<evidence type="ECO:0000313" key="7">
    <source>
        <dbReference type="EMBL" id="KAJ4457982.1"/>
    </source>
</evidence>
<dbReference type="InterPro" id="IPR004088">
    <property type="entry name" value="KH_dom_type_1"/>
</dbReference>
<evidence type="ECO:0000256" key="1">
    <source>
        <dbReference type="ARBA" id="ARBA00004123"/>
    </source>
</evidence>
<evidence type="ECO:0000256" key="3">
    <source>
        <dbReference type="ARBA" id="ARBA00022884"/>
    </source>
</evidence>
<keyword evidence="8" id="KW-1185">Reference proteome</keyword>
<dbReference type="Gene3D" id="3.80.10.10">
    <property type="entry name" value="Ribonuclease Inhibitor"/>
    <property type="match status" value="3"/>
</dbReference>
<feature type="domain" description="Exosome complex exonuclease Rrp40 N-terminal" evidence="6">
    <location>
        <begin position="20"/>
        <end position="57"/>
    </location>
</feature>
<feature type="compositionally biased region" description="Pro residues" evidence="4">
    <location>
        <begin position="457"/>
        <end position="466"/>
    </location>
</feature>
<dbReference type="CDD" id="cd22526">
    <property type="entry name" value="KH-I_Rrp40"/>
    <property type="match status" value="1"/>
</dbReference>
<keyword evidence="2" id="KW-0271">Exosome</keyword>
<feature type="region of interest" description="Disordered" evidence="4">
    <location>
        <begin position="441"/>
        <end position="469"/>
    </location>
</feature>
<dbReference type="SUPFAM" id="SSF52047">
    <property type="entry name" value="RNI-like"/>
    <property type="match status" value="1"/>
</dbReference>
<keyword evidence="7" id="KW-0540">Nuclease</keyword>
<evidence type="ECO:0000259" key="5">
    <source>
        <dbReference type="Pfam" id="PF15985"/>
    </source>
</evidence>
<dbReference type="EMBL" id="JAPMOS010000036">
    <property type="protein sequence ID" value="KAJ4457982.1"/>
    <property type="molecule type" value="Genomic_DNA"/>
</dbReference>
<evidence type="ECO:0000313" key="8">
    <source>
        <dbReference type="Proteomes" id="UP001141327"/>
    </source>
</evidence>
<dbReference type="SUPFAM" id="SSF52058">
    <property type="entry name" value="L domain-like"/>
    <property type="match status" value="1"/>
</dbReference>
<dbReference type="Gene3D" id="2.40.50.100">
    <property type="match status" value="1"/>
</dbReference>
<organism evidence="7 8">
    <name type="scientific">Paratrimastix pyriformis</name>
    <dbReference type="NCBI Taxonomy" id="342808"/>
    <lineage>
        <taxon>Eukaryota</taxon>
        <taxon>Metamonada</taxon>
        <taxon>Preaxostyla</taxon>
        <taxon>Paratrimastigidae</taxon>
        <taxon>Paratrimastix</taxon>
    </lineage>
</organism>
<evidence type="ECO:0000256" key="4">
    <source>
        <dbReference type="SAM" id="MobiDB-lite"/>
    </source>
</evidence>
<dbReference type="PANTHER" id="PTHR21321">
    <property type="entry name" value="PNAS-3 RELATED"/>
    <property type="match status" value="1"/>
</dbReference>
<dbReference type="Gene3D" id="2.40.50.140">
    <property type="entry name" value="Nucleic acid-binding proteins"/>
    <property type="match status" value="1"/>
</dbReference>
<dbReference type="InterPro" id="IPR001611">
    <property type="entry name" value="Leu-rich_rpt"/>
</dbReference>
<dbReference type="SUPFAM" id="SSF54791">
    <property type="entry name" value="Eukaryotic type KH-domain (KH-domain type I)"/>
    <property type="match status" value="1"/>
</dbReference>
<dbReference type="SUPFAM" id="SSF50249">
    <property type="entry name" value="Nucleic acid-binding proteins"/>
    <property type="match status" value="1"/>
</dbReference>
<feature type="domain" description="K Homology" evidence="5">
    <location>
        <begin position="148"/>
        <end position="194"/>
    </location>
</feature>
<accession>A0ABQ8UJU9</accession>
<reference evidence="7" key="1">
    <citation type="journal article" date="2022" name="bioRxiv">
        <title>Genomics of Preaxostyla Flagellates Illuminates Evolutionary Transitions and the Path Towards Mitochondrial Loss.</title>
        <authorList>
            <person name="Novak L.V.F."/>
            <person name="Treitli S.C."/>
            <person name="Pyrih J."/>
            <person name="Halakuc P."/>
            <person name="Pipaliya S.V."/>
            <person name="Vacek V."/>
            <person name="Brzon O."/>
            <person name="Soukal P."/>
            <person name="Eme L."/>
            <person name="Dacks J.B."/>
            <person name="Karnkowska A."/>
            <person name="Elias M."/>
            <person name="Hampl V."/>
        </authorList>
    </citation>
    <scope>NUCLEOTIDE SEQUENCE</scope>
    <source>
        <strain evidence="7">RCP-MX</strain>
    </source>
</reference>
<sequence>MQEPTVVLPGDVVSMVAPGLRIGAGLIQMGSQITATKAGLLRQKRHNHYVVETSQKRYIPCLEDYVVGVIRFRRGKEEEYDVDINAYTSASLPVTGFEGATRKNMAPLTPGTLVYGRVTFANKHMDPAITCMGPAGKASGFGVLRGGHYFACTTALCRSLLAPDCYLLHMLGQLIPFEIAVGINARVWVNTGSVRDTILLREAILSSEGLDPPQIDAQSCILARQFFQTKYSPSTQRHHDDLTDPPPLTSGPGLLHAPYPLYVYLNTPKTDGFDLCDLRGLDQLVNLEAIKELDLTLFAAHNRLISLNVAHLEHLVLLDLSGNQLHAIPTLVGLPHLADLNLNLNNISGALEALAPLAGSLTKLSLADNQLDFSTVANLRQALDILAGLRGLKHLDLRQNPFRARIAEERLTAMLSALPSGLKTLDGIQVTRARRVAVPPLDSDYRTSPTDVLPRAAPSPLPPSSADPPSLLGLLPDDIYRSLTDGSVRLYVTLLGLCSRSRRAVRGWPRRLTFVSEEDPLATSLWTGVGVPAPIPAGADLACLVGPCLGLEELELSPWRALERCGCGEWVPAAFENHPNLRILRIPTAAGLTDAALGRILQMIGPQLQQLVLNDATHVCSSGAGAGKEEQRTLGGPTVPRSVNCQTLAALRSCGQLRKLNMGMADPNPHAPWPFEDTLRPLTSLEELTLWRKGATLPRDAQKLLRLCPCLRTLNGRPCDVTGAESLDGLDQARCARLQELRLAWFPLRTVGQDVLATVLGMSSGTLRLLEIEQVPSTWLPGVRRALDGLPQLRSLTLGCDEDPELSTGLLDRLEELNLTRLEGTGTLTVASEGLLQLSLTTNMLAVQVRASRLRTLTLRHTRSSEPRRQLLLHCPNLRSLAETYAPFLLDRPSELTATCQMPDLTLMSSVFPLPLRQAASFLPFCSGLRAWEGALCTRPEDLVTLLGIPTLVSLRASCSWYSESDAPCIMRAGPALRYLRWGLAGQSAMVIHAPALTHLRVDLDYTPRLALDCPALRHLCLTSSASRGLRIRLSDPPEPLHVAWLAPAALRSLDLRECSRFDMSLCESLLRSPSGPCATTLNALAFACPPWVSADDLDRILGWIAGIPLLRSLSVGQALAERMVVTGPALVELTLEGEVTNVGLLLLEAPCLESLTVWGSVAQATFGGGPGGVPNSLQSIWAITTGVMVNPTLARWSIGLQ</sequence>
<name>A0ABQ8UJU9_9EUKA</name>
<dbReference type="Gene3D" id="3.30.1370.10">
    <property type="entry name" value="K Homology domain, type 1"/>
    <property type="match status" value="1"/>
</dbReference>
<dbReference type="PROSITE" id="PS51450">
    <property type="entry name" value="LRR"/>
    <property type="match status" value="1"/>
</dbReference>
<proteinExistence type="predicted"/>
<dbReference type="InterPro" id="IPR049469">
    <property type="entry name" value="RRP40_KH-I"/>
</dbReference>